<accession>A0A562ZQJ5</accession>
<evidence type="ECO:0008006" key="4">
    <source>
        <dbReference type="Google" id="ProtNLM"/>
    </source>
</evidence>
<dbReference type="OrthoDB" id="9852181at2"/>
<gene>
    <name evidence="2" type="ORF">FN976_15820</name>
</gene>
<evidence type="ECO:0000313" key="2">
    <source>
        <dbReference type="EMBL" id="TWO70444.1"/>
    </source>
</evidence>
<sequence length="293" mass="32288">MNAPAAGHPRATEWGRWAWPAAGAYFLATSLGHLEFSIWLVRNRTASWGTWSFRHAVPALVVLGTVLLVTWLMRRAARNPGTMRTALPYWATWLACVALTDRFLTYSMNEYAHYPQYALLALLLARALDPDGSRGAGARVLFWTTALGMVDELMQYLWIAAGYGHYLDFNDFLVNLLAGAAGVMLYYGVPRAKGAPMAKLTRVEWFTAAILAAVLMLGFAAGWVVLSPAPGTVVPAGGWLNGQFHLQRAPDWYLSWQWGPHRGSYLVLPPAAGTALLFALFALFARYAPGARR</sequence>
<keyword evidence="3" id="KW-1185">Reference proteome</keyword>
<feature type="transmembrane region" description="Helical" evidence="1">
    <location>
        <begin position="21"/>
        <end position="41"/>
    </location>
</feature>
<comment type="caution">
    <text evidence="2">The sequence shown here is derived from an EMBL/GenBank/DDBJ whole genome shotgun (WGS) entry which is preliminary data.</text>
</comment>
<reference evidence="2 3" key="1">
    <citation type="submission" date="2019-07" db="EMBL/GenBank/DDBJ databases">
        <title>Caenimonas sedimenti sp. nov., isolated from activated sludge.</title>
        <authorList>
            <person name="Xu J."/>
        </authorList>
    </citation>
    <scope>NUCLEOTIDE SEQUENCE [LARGE SCALE GENOMIC DNA]</scope>
    <source>
        <strain evidence="2 3">HX-9-20</strain>
    </source>
</reference>
<dbReference type="NCBIfam" id="NF037970">
    <property type="entry name" value="vanZ_1"/>
    <property type="match status" value="1"/>
</dbReference>
<evidence type="ECO:0000256" key="1">
    <source>
        <dbReference type="SAM" id="Phobius"/>
    </source>
</evidence>
<dbReference type="EMBL" id="VOBQ01000012">
    <property type="protein sequence ID" value="TWO70444.1"/>
    <property type="molecule type" value="Genomic_DNA"/>
</dbReference>
<proteinExistence type="predicted"/>
<keyword evidence="1" id="KW-1133">Transmembrane helix</keyword>
<organism evidence="2 3">
    <name type="scientific">Caenimonas sedimenti</name>
    <dbReference type="NCBI Taxonomy" id="2596921"/>
    <lineage>
        <taxon>Bacteria</taxon>
        <taxon>Pseudomonadati</taxon>
        <taxon>Pseudomonadota</taxon>
        <taxon>Betaproteobacteria</taxon>
        <taxon>Burkholderiales</taxon>
        <taxon>Comamonadaceae</taxon>
        <taxon>Caenimonas</taxon>
    </lineage>
</organism>
<keyword evidence="1" id="KW-0812">Transmembrane</keyword>
<protein>
    <recommendedName>
        <fullName evidence="4">VanZ family protein</fullName>
    </recommendedName>
</protein>
<feature type="transmembrane region" description="Helical" evidence="1">
    <location>
        <begin position="172"/>
        <end position="189"/>
    </location>
</feature>
<feature type="transmembrane region" description="Helical" evidence="1">
    <location>
        <begin position="86"/>
        <end position="105"/>
    </location>
</feature>
<feature type="transmembrane region" description="Helical" evidence="1">
    <location>
        <begin position="265"/>
        <end position="285"/>
    </location>
</feature>
<feature type="transmembrane region" description="Helical" evidence="1">
    <location>
        <begin position="205"/>
        <end position="226"/>
    </location>
</feature>
<dbReference type="AlphaFoldDB" id="A0A562ZQJ5"/>
<evidence type="ECO:0000313" key="3">
    <source>
        <dbReference type="Proteomes" id="UP000318199"/>
    </source>
</evidence>
<dbReference type="Proteomes" id="UP000318199">
    <property type="component" value="Unassembled WGS sequence"/>
</dbReference>
<dbReference type="RefSeq" id="WP_145894000.1">
    <property type="nucleotide sequence ID" value="NZ_VOBQ01000012.1"/>
</dbReference>
<name>A0A562ZQJ5_9BURK</name>
<keyword evidence="1" id="KW-0472">Membrane</keyword>
<feature type="transmembrane region" description="Helical" evidence="1">
    <location>
        <begin position="53"/>
        <end position="74"/>
    </location>
</feature>